<sequence>MGRGEVLDAADMWQEFTEAIPNFDSTSKKSETLLEQMNTTKDSSDYLWYTSRFQLESSDTQAILEVSSLGHALHAFINGQAVGELYFTYAKETRSAQGSRKNPRFKFERSVSLSKGINNVSILSVMVGMPNSGAFLERRAAGLRTVMIRDKQENYDFTNYSWGYQIGLQGETLQIYTEQGSSQVQWKKFSNAANPLTWYKAQVDAPPGDAPVTLNLASMGKGEAWVNGQSIGRYWPSYRSPNGSAQTWYNVPRSFLKPTGNLLVLLEENGGNPLQISLDTVSISQVCGHVTASHLASVSSWIEHNHRAKNPAKVSGRRPKVLLACPSKSKISRISFASYGTPLGNCRSSLAVGACHSQNSTAVVKEACLGKMKCSIAVSDRRFGGDPCPTEPKSLMVVAECQ</sequence>
<evidence type="ECO:0000256" key="6">
    <source>
        <dbReference type="ARBA" id="ARBA00022525"/>
    </source>
</evidence>
<comment type="catalytic activity">
    <reaction evidence="1">
        <text>Hydrolysis of terminal non-reducing beta-D-galactose residues in beta-D-galactosides.</text>
        <dbReference type="EC" id="3.2.1.23"/>
    </reaction>
</comment>
<dbReference type="GO" id="GO:0048046">
    <property type="term" value="C:apoplast"/>
    <property type="evidence" value="ECO:0007669"/>
    <property type="project" value="UniProtKB-SubCell"/>
</dbReference>
<keyword evidence="7" id="KW-0732">Signal</keyword>
<dbReference type="AlphaFoldDB" id="A0A835JLF8"/>
<name>A0A835JLF8_9ROSI</name>
<evidence type="ECO:0000313" key="13">
    <source>
        <dbReference type="Proteomes" id="UP000657918"/>
    </source>
</evidence>
<dbReference type="GO" id="GO:0004565">
    <property type="term" value="F:beta-galactosidase activity"/>
    <property type="evidence" value="ECO:0007669"/>
    <property type="project" value="UniProtKB-EC"/>
</dbReference>
<evidence type="ECO:0000256" key="3">
    <source>
        <dbReference type="ARBA" id="ARBA00009809"/>
    </source>
</evidence>
<proteinExistence type="inferred from homology"/>
<reference evidence="12 13" key="1">
    <citation type="submission" date="2020-10" db="EMBL/GenBank/DDBJ databases">
        <title>Plant Genome Project.</title>
        <authorList>
            <person name="Zhang R.-G."/>
        </authorList>
    </citation>
    <scope>NUCLEOTIDE SEQUENCE [LARGE SCALE GENOMIC DNA]</scope>
    <source>
        <strain evidence="12">FAFU-HL-1</strain>
        <tissue evidence="12">Leaf</tissue>
    </source>
</reference>
<dbReference type="GO" id="GO:0030246">
    <property type="term" value="F:carbohydrate binding"/>
    <property type="evidence" value="ECO:0007669"/>
    <property type="project" value="InterPro"/>
</dbReference>
<evidence type="ECO:0000256" key="9">
    <source>
        <dbReference type="ARBA" id="ARBA00023180"/>
    </source>
</evidence>
<comment type="similarity">
    <text evidence="3">Belongs to the glycosyl hydrolase 35 family.</text>
</comment>
<dbReference type="InterPro" id="IPR048913">
    <property type="entry name" value="BetaGal_gal-bd"/>
</dbReference>
<keyword evidence="9" id="KW-0325">Glycoprotein</keyword>
<evidence type="ECO:0000259" key="11">
    <source>
        <dbReference type="PROSITE" id="PS50228"/>
    </source>
</evidence>
<evidence type="ECO:0000256" key="4">
    <source>
        <dbReference type="ARBA" id="ARBA00012756"/>
    </source>
</evidence>
<protein>
    <recommendedName>
        <fullName evidence="4">beta-galactosidase</fullName>
        <ecNumber evidence="4">3.2.1.23</ecNumber>
    </recommendedName>
</protein>
<dbReference type="Pfam" id="PF02140">
    <property type="entry name" value="SUEL_Lectin"/>
    <property type="match status" value="1"/>
</dbReference>
<feature type="domain" description="SUEL-type lectin" evidence="11">
    <location>
        <begin position="315"/>
        <end position="402"/>
    </location>
</feature>
<dbReference type="CDD" id="cd22842">
    <property type="entry name" value="Gal_Rha_Lectin_BGal"/>
    <property type="match status" value="1"/>
</dbReference>
<gene>
    <name evidence="12" type="ORF">SADUNF_Sadunf13G0084600</name>
</gene>
<dbReference type="Proteomes" id="UP000657918">
    <property type="component" value="Unassembled WGS sequence"/>
</dbReference>
<evidence type="ECO:0000256" key="7">
    <source>
        <dbReference type="ARBA" id="ARBA00022729"/>
    </source>
</evidence>
<dbReference type="PROSITE" id="PS50228">
    <property type="entry name" value="SUEL_LECTIN"/>
    <property type="match status" value="1"/>
</dbReference>
<dbReference type="InterPro" id="IPR000922">
    <property type="entry name" value="Lectin_gal-bd_dom"/>
</dbReference>
<dbReference type="PANTHER" id="PTHR23421">
    <property type="entry name" value="BETA-GALACTOSIDASE RELATED"/>
    <property type="match status" value="1"/>
</dbReference>
<evidence type="ECO:0000256" key="1">
    <source>
        <dbReference type="ARBA" id="ARBA00001412"/>
    </source>
</evidence>
<evidence type="ECO:0000313" key="12">
    <source>
        <dbReference type="EMBL" id="KAF9670589.1"/>
    </source>
</evidence>
<keyword evidence="10" id="KW-0326">Glycosidase</keyword>
<comment type="caution">
    <text evidence="12">The sequence shown here is derived from an EMBL/GenBank/DDBJ whole genome shotgun (WGS) entry which is preliminary data.</text>
</comment>
<evidence type="ECO:0000256" key="10">
    <source>
        <dbReference type="ARBA" id="ARBA00023295"/>
    </source>
</evidence>
<dbReference type="Gene3D" id="2.60.120.260">
    <property type="entry name" value="Galactose-binding domain-like"/>
    <property type="match status" value="2"/>
</dbReference>
<dbReference type="Gene3D" id="2.60.120.740">
    <property type="match status" value="1"/>
</dbReference>
<evidence type="ECO:0000256" key="5">
    <source>
        <dbReference type="ARBA" id="ARBA00022523"/>
    </source>
</evidence>
<dbReference type="SUPFAM" id="SSF49785">
    <property type="entry name" value="Galactose-binding domain-like"/>
    <property type="match status" value="2"/>
</dbReference>
<dbReference type="EC" id="3.2.1.23" evidence="4"/>
<organism evidence="12 13">
    <name type="scientific">Salix dunnii</name>
    <dbReference type="NCBI Taxonomy" id="1413687"/>
    <lineage>
        <taxon>Eukaryota</taxon>
        <taxon>Viridiplantae</taxon>
        <taxon>Streptophyta</taxon>
        <taxon>Embryophyta</taxon>
        <taxon>Tracheophyta</taxon>
        <taxon>Spermatophyta</taxon>
        <taxon>Magnoliopsida</taxon>
        <taxon>eudicotyledons</taxon>
        <taxon>Gunneridae</taxon>
        <taxon>Pentapetalae</taxon>
        <taxon>rosids</taxon>
        <taxon>fabids</taxon>
        <taxon>Malpighiales</taxon>
        <taxon>Salicaceae</taxon>
        <taxon>Saliceae</taxon>
        <taxon>Salix</taxon>
    </lineage>
</organism>
<comment type="subcellular location">
    <subcellularLocation>
        <location evidence="2">Secreted</location>
        <location evidence="2">Extracellular space</location>
        <location evidence="2">Apoplast</location>
    </subcellularLocation>
</comment>
<keyword evidence="5" id="KW-0052">Apoplast</keyword>
<dbReference type="InterPro" id="IPR008979">
    <property type="entry name" value="Galactose-bd-like_sf"/>
</dbReference>
<keyword evidence="8" id="KW-0378">Hydrolase</keyword>
<keyword evidence="13" id="KW-1185">Reference proteome</keyword>
<dbReference type="PRINTS" id="PR00742">
    <property type="entry name" value="GLHYDRLASE35"/>
</dbReference>
<evidence type="ECO:0000256" key="2">
    <source>
        <dbReference type="ARBA" id="ARBA00004271"/>
    </source>
</evidence>
<accession>A0A835JLF8</accession>
<dbReference type="InterPro" id="IPR001944">
    <property type="entry name" value="Glycoside_Hdrlase_35"/>
</dbReference>
<dbReference type="Pfam" id="PF21467">
    <property type="entry name" value="BetaGal_gal-bd"/>
    <property type="match status" value="2"/>
</dbReference>
<keyword evidence="6" id="KW-0964">Secreted</keyword>
<dbReference type="InterPro" id="IPR043159">
    <property type="entry name" value="Lectin_gal-bd_sf"/>
</dbReference>
<dbReference type="EMBL" id="JADGMS010000013">
    <property type="protein sequence ID" value="KAF9670589.1"/>
    <property type="molecule type" value="Genomic_DNA"/>
</dbReference>
<dbReference type="FunFam" id="2.60.120.260:FF:000050">
    <property type="entry name" value="Beta-galactosidase"/>
    <property type="match status" value="1"/>
</dbReference>
<evidence type="ECO:0000256" key="8">
    <source>
        <dbReference type="ARBA" id="ARBA00022801"/>
    </source>
</evidence>
<dbReference type="GO" id="GO:0005975">
    <property type="term" value="P:carbohydrate metabolic process"/>
    <property type="evidence" value="ECO:0007669"/>
    <property type="project" value="InterPro"/>
</dbReference>
<dbReference type="OrthoDB" id="1657402at2759"/>